<evidence type="ECO:0000256" key="5">
    <source>
        <dbReference type="ARBA" id="ARBA00023274"/>
    </source>
</evidence>
<keyword evidence="5 7" id="KW-0687">Ribonucleoprotein</keyword>
<feature type="compositionally biased region" description="Basic and acidic residues" evidence="8">
    <location>
        <begin position="7"/>
        <end position="19"/>
    </location>
</feature>
<evidence type="ECO:0000256" key="1">
    <source>
        <dbReference type="ARBA" id="ARBA00007634"/>
    </source>
</evidence>
<evidence type="ECO:0000313" key="11">
    <source>
        <dbReference type="Proteomes" id="UP000031397"/>
    </source>
</evidence>
<evidence type="ECO:0000256" key="2">
    <source>
        <dbReference type="ARBA" id="ARBA00022730"/>
    </source>
</evidence>
<keyword evidence="2 7" id="KW-0699">rRNA-binding</keyword>
<dbReference type="GO" id="GO:0070181">
    <property type="term" value="F:small ribosomal subunit rRNA binding"/>
    <property type="evidence" value="ECO:0007669"/>
    <property type="project" value="TreeGrafter"/>
</dbReference>
<keyword evidence="4 7" id="KW-0689">Ribosomal protein</keyword>
<dbReference type="InterPro" id="IPR036510">
    <property type="entry name" value="Ribosomal_bS20_sf"/>
</dbReference>
<dbReference type="PATRIC" id="fig|1614.10.peg.565"/>
<evidence type="ECO:0000256" key="3">
    <source>
        <dbReference type="ARBA" id="ARBA00022884"/>
    </source>
</evidence>
<evidence type="ECO:0000313" key="12">
    <source>
        <dbReference type="Proteomes" id="UP000327194"/>
    </source>
</evidence>
<dbReference type="GO" id="GO:0003735">
    <property type="term" value="F:structural constituent of ribosome"/>
    <property type="evidence" value="ECO:0007669"/>
    <property type="project" value="InterPro"/>
</dbReference>
<evidence type="ECO:0000313" key="9">
    <source>
        <dbReference type="EMBL" id="KID41267.1"/>
    </source>
</evidence>
<proteinExistence type="inferred from homology"/>
<dbReference type="EMBL" id="CP045562">
    <property type="protein sequence ID" value="QFX92781.1"/>
    <property type="molecule type" value="Genomic_DNA"/>
</dbReference>
<dbReference type="InterPro" id="IPR002583">
    <property type="entry name" value="Ribosomal_bS20"/>
</dbReference>
<protein>
    <recommendedName>
        <fullName evidence="6 7">Small ribosomal subunit protein bS20</fullName>
    </recommendedName>
</protein>
<reference evidence="10 12" key="2">
    <citation type="submission" date="2019-10" db="EMBL/GenBank/DDBJ databases">
        <title>Genome sequencing of Lactobacillus fructivorans.</title>
        <authorList>
            <person name="Kim K."/>
        </authorList>
    </citation>
    <scope>NUCLEOTIDE SEQUENCE [LARGE SCALE GENOMIC DNA]</scope>
    <source>
        <strain evidence="10 12">LF543</strain>
    </source>
</reference>
<evidence type="ECO:0000256" key="4">
    <source>
        <dbReference type="ARBA" id="ARBA00022980"/>
    </source>
</evidence>
<dbReference type="RefSeq" id="WP_010021259.1">
    <property type="nucleotide sequence ID" value="NZ_AZDS01000001.1"/>
</dbReference>
<dbReference type="EMBL" id="JOJZ01000021">
    <property type="protein sequence ID" value="KID41267.1"/>
    <property type="molecule type" value="Genomic_DNA"/>
</dbReference>
<dbReference type="GO" id="GO:0005829">
    <property type="term" value="C:cytosol"/>
    <property type="evidence" value="ECO:0007669"/>
    <property type="project" value="TreeGrafter"/>
</dbReference>
<sequence>MPVIKSAIERMRTNEEARKKNASQKNEMRSAIKKFEKAEASGADDLDSAYRDAVAAIDHAKSKGLIKANNANRKKSHLANRLAKNDN</sequence>
<dbReference type="Proteomes" id="UP000031397">
    <property type="component" value="Unassembled WGS sequence"/>
</dbReference>
<evidence type="ECO:0000256" key="7">
    <source>
        <dbReference type="HAMAP-Rule" id="MF_00500"/>
    </source>
</evidence>
<dbReference type="PANTHER" id="PTHR33398">
    <property type="entry name" value="30S RIBOSOMAL PROTEIN S20"/>
    <property type="match status" value="1"/>
</dbReference>
<dbReference type="OrthoDB" id="9808392at2"/>
<dbReference type="AlphaFoldDB" id="A0A0C1PKQ6"/>
<keyword evidence="3 7" id="KW-0694">RNA-binding</keyword>
<accession>A0A0C1PKQ6</accession>
<feature type="region of interest" description="Disordered" evidence="8">
    <location>
        <begin position="1"/>
        <end position="27"/>
    </location>
</feature>
<dbReference type="SUPFAM" id="SSF46992">
    <property type="entry name" value="Ribosomal protein S20"/>
    <property type="match status" value="1"/>
</dbReference>
<gene>
    <name evidence="7" type="primary">rpsT</name>
    <name evidence="10" type="ORF">LF543_04055</name>
    <name evidence="9" type="ORF">LfDm3_1112</name>
</gene>
<evidence type="ECO:0000313" key="10">
    <source>
        <dbReference type="EMBL" id="QFX92781.1"/>
    </source>
</evidence>
<dbReference type="Gene3D" id="1.20.58.110">
    <property type="entry name" value="Ribosomal protein S20"/>
    <property type="match status" value="1"/>
</dbReference>
<dbReference type="HAMAP" id="MF_00500">
    <property type="entry name" value="Ribosomal_bS20"/>
    <property type="match status" value="1"/>
</dbReference>
<comment type="function">
    <text evidence="7">Binds directly to 16S ribosomal RNA.</text>
</comment>
<dbReference type="NCBIfam" id="TIGR00029">
    <property type="entry name" value="S20"/>
    <property type="match status" value="1"/>
</dbReference>
<evidence type="ECO:0000256" key="8">
    <source>
        <dbReference type="SAM" id="MobiDB-lite"/>
    </source>
</evidence>
<organism evidence="9 11">
    <name type="scientific">Fructilactobacillus fructivorans</name>
    <dbReference type="NCBI Taxonomy" id="1614"/>
    <lineage>
        <taxon>Bacteria</taxon>
        <taxon>Bacillati</taxon>
        <taxon>Bacillota</taxon>
        <taxon>Bacilli</taxon>
        <taxon>Lactobacillales</taxon>
        <taxon>Lactobacillaceae</taxon>
        <taxon>Fructilactobacillus</taxon>
    </lineage>
</organism>
<dbReference type="PANTHER" id="PTHR33398:SF1">
    <property type="entry name" value="SMALL RIBOSOMAL SUBUNIT PROTEIN BS20C"/>
    <property type="match status" value="1"/>
</dbReference>
<feature type="region of interest" description="Disordered" evidence="8">
    <location>
        <begin position="67"/>
        <end position="87"/>
    </location>
</feature>
<evidence type="ECO:0000256" key="6">
    <source>
        <dbReference type="ARBA" id="ARBA00035136"/>
    </source>
</evidence>
<keyword evidence="11" id="KW-1185">Reference proteome</keyword>
<dbReference type="Proteomes" id="UP000327194">
    <property type="component" value="Chromosome"/>
</dbReference>
<comment type="similarity">
    <text evidence="1 7">Belongs to the bacterial ribosomal protein bS20 family.</text>
</comment>
<dbReference type="GeneID" id="74913773"/>
<reference evidence="9 11" key="1">
    <citation type="submission" date="2014-06" db="EMBL/GenBank/DDBJ databases">
        <title>Functional and comparative genomic analyses of the Drosophila gut microbiota identify candidate symbiosis factors.</title>
        <authorList>
            <person name="Newell P.D."/>
            <person name="Chaston J.M."/>
            <person name="Douglas A.E."/>
        </authorList>
    </citation>
    <scope>NUCLEOTIDE SEQUENCE [LARGE SCALE GENOMIC DNA]</scope>
    <source>
        <strain evidence="9 11">DmCS_002</strain>
    </source>
</reference>
<dbReference type="KEGG" id="lfv:LF543_04055"/>
<dbReference type="GO" id="GO:0006412">
    <property type="term" value="P:translation"/>
    <property type="evidence" value="ECO:0007669"/>
    <property type="project" value="UniProtKB-UniRule"/>
</dbReference>
<dbReference type="Pfam" id="PF01649">
    <property type="entry name" value="Ribosomal_S20p"/>
    <property type="match status" value="1"/>
</dbReference>
<name>A0A0C1PKQ6_9LACO</name>
<dbReference type="GO" id="GO:0015935">
    <property type="term" value="C:small ribosomal subunit"/>
    <property type="evidence" value="ECO:0007669"/>
    <property type="project" value="TreeGrafter"/>
</dbReference>